<reference evidence="2" key="1">
    <citation type="journal article" date="2019" name="Sci. Rep.">
        <title>Draft genome of Tanacetum cinerariifolium, the natural source of mosquito coil.</title>
        <authorList>
            <person name="Yamashiro T."/>
            <person name="Shiraishi A."/>
            <person name="Satake H."/>
            <person name="Nakayama K."/>
        </authorList>
    </citation>
    <scope>NUCLEOTIDE SEQUENCE</scope>
</reference>
<proteinExistence type="predicted"/>
<dbReference type="EMBL" id="BKCJ011118126">
    <property type="protein sequence ID" value="GFC88923.1"/>
    <property type="molecule type" value="Genomic_DNA"/>
</dbReference>
<comment type="caution">
    <text evidence="2">The sequence shown here is derived from an EMBL/GenBank/DDBJ whole genome shotgun (WGS) entry which is preliminary data.</text>
</comment>
<gene>
    <name evidence="2" type="ORF">Tci_860893</name>
</gene>
<organism evidence="2">
    <name type="scientific">Tanacetum cinerariifolium</name>
    <name type="common">Dalmatian daisy</name>
    <name type="synonym">Chrysanthemum cinerariifolium</name>
    <dbReference type="NCBI Taxonomy" id="118510"/>
    <lineage>
        <taxon>Eukaryota</taxon>
        <taxon>Viridiplantae</taxon>
        <taxon>Streptophyta</taxon>
        <taxon>Embryophyta</taxon>
        <taxon>Tracheophyta</taxon>
        <taxon>Spermatophyta</taxon>
        <taxon>Magnoliopsida</taxon>
        <taxon>eudicotyledons</taxon>
        <taxon>Gunneridae</taxon>
        <taxon>Pentapetalae</taxon>
        <taxon>asterids</taxon>
        <taxon>campanulids</taxon>
        <taxon>Asterales</taxon>
        <taxon>Asteraceae</taxon>
        <taxon>Asteroideae</taxon>
        <taxon>Anthemideae</taxon>
        <taxon>Anthemidinae</taxon>
        <taxon>Tanacetum</taxon>
    </lineage>
</organism>
<feature type="region of interest" description="Disordered" evidence="1">
    <location>
        <begin position="1"/>
        <end position="31"/>
    </location>
</feature>
<feature type="compositionally biased region" description="Basic residues" evidence="1">
    <location>
        <begin position="7"/>
        <end position="16"/>
    </location>
</feature>
<dbReference type="AlphaFoldDB" id="A0A699RTT1"/>
<evidence type="ECO:0000313" key="2">
    <source>
        <dbReference type="EMBL" id="GFC88923.1"/>
    </source>
</evidence>
<name>A0A699RTT1_TANCI</name>
<protein>
    <submittedName>
        <fullName evidence="2">Uncharacterized protein</fullName>
    </submittedName>
</protein>
<sequence length="139" mass="15448">MFPKAKPATKARKPIPKRNTQNHNPLPAKSVKARRAADYYRNLYVDISQFVDRSTKSNLHDIFGSRTSTEPIVKPSKLTPCISLSTNATLSQEPILEPVELSLSVSSCASLTITMVSRFSNYRINDRKAGSNGISSIFY</sequence>
<accession>A0A699RTT1</accession>
<evidence type="ECO:0000256" key="1">
    <source>
        <dbReference type="SAM" id="MobiDB-lite"/>
    </source>
</evidence>